<accession>A0AAV4S6T3</accession>
<dbReference type="AlphaFoldDB" id="A0AAV4S6T3"/>
<comment type="caution">
    <text evidence="2">The sequence shown here is derived from an EMBL/GenBank/DDBJ whole genome shotgun (WGS) entry which is preliminary data.</text>
</comment>
<feature type="region of interest" description="Disordered" evidence="1">
    <location>
        <begin position="1"/>
        <end position="29"/>
    </location>
</feature>
<protein>
    <submittedName>
        <fullName evidence="2">Uncharacterized protein</fullName>
    </submittedName>
</protein>
<proteinExistence type="predicted"/>
<dbReference type="EMBL" id="BPLR01008916">
    <property type="protein sequence ID" value="GIY28175.1"/>
    <property type="molecule type" value="Genomic_DNA"/>
</dbReference>
<organism evidence="2 3">
    <name type="scientific">Caerostris extrusa</name>
    <name type="common">Bark spider</name>
    <name type="synonym">Caerostris bankana</name>
    <dbReference type="NCBI Taxonomy" id="172846"/>
    <lineage>
        <taxon>Eukaryota</taxon>
        <taxon>Metazoa</taxon>
        <taxon>Ecdysozoa</taxon>
        <taxon>Arthropoda</taxon>
        <taxon>Chelicerata</taxon>
        <taxon>Arachnida</taxon>
        <taxon>Araneae</taxon>
        <taxon>Araneomorphae</taxon>
        <taxon>Entelegynae</taxon>
        <taxon>Araneoidea</taxon>
        <taxon>Araneidae</taxon>
        <taxon>Caerostris</taxon>
    </lineage>
</organism>
<sequence length="73" mass="8539">MPKPEDNGISPTTPFTPPSQEKSREGTRTWKQKQIFGMQERFYRRRSSNQNLRCPSAYPLCWIVLDQVVDPIV</sequence>
<evidence type="ECO:0000313" key="3">
    <source>
        <dbReference type="Proteomes" id="UP001054945"/>
    </source>
</evidence>
<dbReference type="Proteomes" id="UP001054945">
    <property type="component" value="Unassembled WGS sequence"/>
</dbReference>
<evidence type="ECO:0000256" key="1">
    <source>
        <dbReference type="SAM" id="MobiDB-lite"/>
    </source>
</evidence>
<gene>
    <name evidence="2" type="ORF">CEXT_385681</name>
</gene>
<reference evidence="2 3" key="1">
    <citation type="submission" date="2021-06" db="EMBL/GenBank/DDBJ databases">
        <title>Caerostris extrusa draft genome.</title>
        <authorList>
            <person name="Kono N."/>
            <person name="Arakawa K."/>
        </authorList>
    </citation>
    <scope>NUCLEOTIDE SEQUENCE [LARGE SCALE GENOMIC DNA]</scope>
</reference>
<keyword evidence="3" id="KW-1185">Reference proteome</keyword>
<name>A0AAV4S6T3_CAEEX</name>
<evidence type="ECO:0000313" key="2">
    <source>
        <dbReference type="EMBL" id="GIY28175.1"/>
    </source>
</evidence>